<dbReference type="EMBL" id="JADBGQ010000008">
    <property type="protein sequence ID" value="KAG5381833.1"/>
    <property type="molecule type" value="Genomic_DNA"/>
</dbReference>
<accession>A0ABQ7L5G6</accession>
<protein>
    <recommendedName>
        <fullName evidence="7">Large ribosomal subunit protein mL45</fullName>
    </recommendedName>
    <alternativeName>
        <fullName evidence="8">39S ribosomal protein L45, mitochondrial</fullName>
    </alternativeName>
</protein>
<evidence type="ECO:0000256" key="4">
    <source>
        <dbReference type="ARBA" id="ARBA00023128"/>
    </source>
</evidence>
<dbReference type="Proteomes" id="UP000823674">
    <property type="component" value="Chromosome A09"/>
</dbReference>
<keyword evidence="5" id="KW-0687">Ribonucleoprotein</keyword>
<dbReference type="SUPFAM" id="SSF54427">
    <property type="entry name" value="NTF2-like"/>
    <property type="match status" value="1"/>
</dbReference>
<evidence type="ECO:0000256" key="6">
    <source>
        <dbReference type="ARBA" id="ARBA00038073"/>
    </source>
</evidence>
<keyword evidence="9" id="KW-0175">Coiled coil</keyword>
<dbReference type="InterPro" id="IPR051975">
    <property type="entry name" value="mtLSU_mL45"/>
</dbReference>
<comment type="subcellular location">
    <subcellularLocation>
        <location evidence="1">Mitochondrion</location>
    </subcellularLocation>
</comment>
<feature type="domain" description="Tim44-like" evidence="10">
    <location>
        <begin position="135"/>
        <end position="263"/>
    </location>
</feature>
<keyword evidence="2" id="KW-0809">Transit peptide</keyword>
<reference evidence="11 12" key="1">
    <citation type="submission" date="2021-03" db="EMBL/GenBank/DDBJ databases">
        <authorList>
            <person name="King G.J."/>
            <person name="Bancroft I."/>
            <person name="Baten A."/>
            <person name="Bloomfield J."/>
            <person name="Borpatragohain P."/>
            <person name="He Z."/>
            <person name="Irish N."/>
            <person name="Irwin J."/>
            <person name="Liu K."/>
            <person name="Mauleon R.P."/>
            <person name="Moore J."/>
            <person name="Morris R."/>
            <person name="Ostergaard L."/>
            <person name="Wang B."/>
            <person name="Wells R."/>
        </authorList>
    </citation>
    <scope>NUCLEOTIDE SEQUENCE [LARGE SCALE GENOMIC DNA]</scope>
    <source>
        <strain evidence="11">R-o-18</strain>
        <tissue evidence="11">Leaf</tissue>
    </source>
</reference>
<sequence length="307" mass="36030">MKASFFFFLENGAREEASNRIFFLSESTLIRFHRLFSSFRSGNEFSWIQSGDELRLGCWRRAIILRFVTFFPDTHGLSVYSRLYERYKTHLLQTTTSIVSLLELSLYYHFLLNCRCFKRSGWKTTKEDFIRELRSAYAIAKLTKTGYSKNKFYIEALKLYKETNIMMANGDQKTIMKNLTERMQALKNEIRQREAMWGTVYGKMVEAVIKIKTLQARLVSVYTIQLYRTDLNKAFIQLTLEFLTKQKFEAYDSKGSVVAVDKKKEAITNWCLYVTSESLRSLYSIQELADDSGWIELPTKDKIQPAL</sequence>
<dbReference type="PANTHER" id="PTHR28554">
    <property type="entry name" value="39S RIBOSOMAL PROTEIN L45, MITOCHONDRIAL"/>
    <property type="match status" value="1"/>
</dbReference>
<evidence type="ECO:0000256" key="2">
    <source>
        <dbReference type="ARBA" id="ARBA00022946"/>
    </source>
</evidence>
<dbReference type="Pfam" id="PF04280">
    <property type="entry name" value="Tim44"/>
    <property type="match status" value="1"/>
</dbReference>
<dbReference type="Gene3D" id="3.10.450.240">
    <property type="match status" value="1"/>
</dbReference>
<evidence type="ECO:0000313" key="11">
    <source>
        <dbReference type="EMBL" id="KAG5381833.1"/>
    </source>
</evidence>
<evidence type="ECO:0000256" key="7">
    <source>
        <dbReference type="ARBA" id="ARBA00039448"/>
    </source>
</evidence>
<evidence type="ECO:0000256" key="3">
    <source>
        <dbReference type="ARBA" id="ARBA00022980"/>
    </source>
</evidence>
<keyword evidence="4" id="KW-0496">Mitochondrion</keyword>
<evidence type="ECO:0000259" key="10">
    <source>
        <dbReference type="Pfam" id="PF04280"/>
    </source>
</evidence>
<gene>
    <name evidence="11" type="primary">A09p005500.1_BraROA</name>
    <name evidence="11" type="ORF">IGI04_033303</name>
</gene>
<dbReference type="InterPro" id="IPR032710">
    <property type="entry name" value="NTF2-like_dom_sf"/>
</dbReference>
<keyword evidence="12" id="KW-1185">Reference proteome</keyword>
<evidence type="ECO:0000256" key="5">
    <source>
        <dbReference type="ARBA" id="ARBA00023274"/>
    </source>
</evidence>
<feature type="coiled-coil region" evidence="9">
    <location>
        <begin position="169"/>
        <end position="196"/>
    </location>
</feature>
<comment type="similarity">
    <text evidence="6">Belongs to the mitochondrion-specific ribosomal protein mL45 family.</text>
</comment>
<dbReference type="InterPro" id="IPR007379">
    <property type="entry name" value="Tim44-like_dom"/>
</dbReference>
<evidence type="ECO:0000256" key="8">
    <source>
        <dbReference type="ARBA" id="ARBA00043031"/>
    </source>
</evidence>
<evidence type="ECO:0000256" key="1">
    <source>
        <dbReference type="ARBA" id="ARBA00004173"/>
    </source>
</evidence>
<dbReference type="PANTHER" id="PTHR28554:SF1">
    <property type="entry name" value="LARGE RIBOSOMAL SUBUNIT PROTEIN ML45"/>
    <property type="match status" value="1"/>
</dbReference>
<keyword evidence="3" id="KW-0689">Ribosomal protein</keyword>
<evidence type="ECO:0000313" key="12">
    <source>
        <dbReference type="Proteomes" id="UP000823674"/>
    </source>
</evidence>
<evidence type="ECO:0000256" key="9">
    <source>
        <dbReference type="SAM" id="Coils"/>
    </source>
</evidence>
<name>A0ABQ7L5G6_BRACM</name>
<proteinExistence type="inferred from homology"/>
<comment type="caution">
    <text evidence="11">The sequence shown here is derived from an EMBL/GenBank/DDBJ whole genome shotgun (WGS) entry which is preliminary data.</text>
</comment>
<organism evidence="11 12">
    <name type="scientific">Brassica rapa subsp. trilocularis</name>
    <dbReference type="NCBI Taxonomy" id="1813537"/>
    <lineage>
        <taxon>Eukaryota</taxon>
        <taxon>Viridiplantae</taxon>
        <taxon>Streptophyta</taxon>
        <taxon>Embryophyta</taxon>
        <taxon>Tracheophyta</taxon>
        <taxon>Spermatophyta</taxon>
        <taxon>Magnoliopsida</taxon>
        <taxon>eudicotyledons</taxon>
        <taxon>Gunneridae</taxon>
        <taxon>Pentapetalae</taxon>
        <taxon>rosids</taxon>
        <taxon>malvids</taxon>
        <taxon>Brassicales</taxon>
        <taxon>Brassicaceae</taxon>
        <taxon>Brassiceae</taxon>
        <taxon>Brassica</taxon>
    </lineage>
</organism>